<gene>
    <name evidence="1" type="ORF">TNCV_4760371</name>
</gene>
<accession>A0A8X6RDT5</accession>
<sequence>MVSLGSRIVDLLFKPSKKEKEGSSKKSILLSIGAKGKSCTLHWIPVPVDIERNEMTKNPLRMNPERLRL</sequence>
<dbReference type="AlphaFoldDB" id="A0A8X6RDT5"/>
<keyword evidence="2" id="KW-1185">Reference proteome</keyword>
<dbReference type="Proteomes" id="UP000887159">
    <property type="component" value="Unassembled WGS sequence"/>
</dbReference>
<reference evidence="1" key="1">
    <citation type="submission" date="2020-08" db="EMBL/GenBank/DDBJ databases">
        <title>Multicomponent nature underlies the extraordinary mechanical properties of spider dragline silk.</title>
        <authorList>
            <person name="Kono N."/>
            <person name="Nakamura H."/>
            <person name="Mori M."/>
            <person name="Yoshida Y."/>
            <person name="Ohtoshi R."/>
            <person name="Malay A.D."/>
            <person name="Moran D.A.P."/>
            <person name="Tomita M."/>
            <person name="Numata K."/>
            <person name="Arakawa K."/>
        </authorList>
    </citation>
    <scope>NUCLEOTIDE SEQUENCE</scope>
</reference>
<protein>
    <submittedName>
        <fullName evidence="1">Uncharacterized protein</fullName>
    </submittedName>
</protein>
<proteinExistence type="predicted"/>
<comment type="caution">
    <text evidence="1">The sequence shown here is derived from an EMBL/GenBank/DDBJ whole genome shotgun (WGS) entry which is preliminary data.</text>
</comment>
<evidence type="ECO:0000313" key="1">
    <source>
        <dbReference type="EMBL" id="GFX93158.1"/>
    </source>
</evidence>
<organism evidence="1 2">
    <name type="scientific">Trichonephila clavipes</name>
    <name type="common">Golden silk orbweaver</name>
    <name type="synonym">Nephila clavipes</name>
    <dbReference type="NCBI Taxonomy" id="2585209"/>
    <lineage>
        <taxon>Eukaryota</taxon>
        <taxon>Metazoa</taxon>
        <taxon>Ecdysozoa</taxon>
        <taxon>Arthropoda</taxon>
        <taxon>Chelicerata</taxon>
        <taxon>Arachnida</taxon>
        <taxon>Araneae</taxon>
        <taxon>Araneomorphae</taxon>
        <taxon>Entelegynae</taxon>
        <taxon>Araneoidea</taxon>
        <taxon>Nephilidae</taxon>
        <taxon>Trichonephila</taxon>
    </lineage>
</organism>
<dbReference type="EMBL" id="BMAU01021172">
    <property type="protein sequence ID" value="GFX93158.1"/>
    <property type="molecule type" value="Genomic_DNA"/>
</dbReference>
<evidence type="ECO:0000313" key="2">
    <source>
        <dbReference type="Proteomes" id="UP000887159"/>
    </source>
</evidence>
<name>A0A8X6RDT5_TRICX</name>